<protein>
    <submittedName>
        <fullName evidence="2">Uncharacterized protein</fullName>
    </submittedName>
</protein>
<evidence type="ECO:0000256" key="1">
    <source>
        <dbReference type="SAM" id="MobiDB-lite"/>
    </source>
</evidence>
<accession>A0A922SCW9</accession>
<organism evidence="2 3">
    <name type="scientific">Spodoptera exigua</name>
    <name type="common">Beet armyworm</name>
    <name type="synonym">Noctua fulgens</name>
    <dbReference type="NCBI Taxonomy" id="7107"/>
    <lineage>
        <taxon>Eukaryota</taxon>
        <taxon>Metazoa</taxon>
        <taxon>Ecdysozoa</taxon>
        <taxon>Arthropoda</taxon>
        <taxon>Hexapoda</taxon>
        <taxon>Insecta</taxon>
        <taxon>Pterygota</taxon>
        <taxon>Neoptera</taxon>
        <taxon>Endopterygota</taxon>
        <taxon>Lepidoptera</taxon>
        <taxon>Glossata</taxon>
        <taxon>Ditrysia</taxon>
        <taxon>Noctuoidea</taxon>
        <taxon>Noctuidae</taxon>
        <taxon>Amphipyrinae</taxon>
        <taxon>Spodoptera</taxon>
    </lineage>
</organism>
<dbReference type="Proteomes" id="UP000814243">
    <property type="component" value="Unassembled WGS sequence"/>
</dbReference>
<reference evidence="2" key="1">
    <citation type="journal article" date="2021" name="G3 (Bethesda)">
        <title>Genome and transcriptome analysis of the beet armyworm Spodoptera exigua reveals targets for pest control. .</title>
        <authorList>
            <person name="Simon S."/>
            <person name="Breeschoten T."/>
            <person name="Jansen H.J."/>
            <person name="Dirks R.P."/>
            <person name="Schranz M.E."/>
            <person name="Ros V.I.D."/>
        </authorList>
    </citation>
    <scope>NUCLEOTIDE SEQUENCE</scope>
    <source>
        <strain evidence="2">TB_SE_WUR_2020</strain>
    </source>
</reference>
<gene>
    <name evidence="2" type="ORF">HF086_008516</name>
</gene>
<feature type="compositionally biased region" description="Basic and acidic residues" evidence="1">
    <location>
        <begin position="36"/>
        <end position="50"/>
    </location>
</feature>
<evidence type="ECO:0000313" key="3">
    <source>
        <dbReference type="Proteomes" id="UP000814243"/>
    </source>
</evidence>
<proteinExistence type="predicted"/>
<evidence type="ECO:0000313" key="2">
    <source>
        <dbReference type="EMBL" id="KAH9632689.1"/>
    </source>
</evidence>
<dbReference type="EMBL" id="JACEFF010000699">
    <property type="protein sequence ID" value="KAH9632689.1"/>
    <property type="molecule type" value="Genomic_DNA"/>
</dbReference>
<feature type="region of interest" description="Disordered" evidence="1">
    <location>
        <begin position="30"/>
        <end position="51"/>
    </location>
</feature>
<name>A0A922SCW9_SPOEX</name>
<sequence length="156" mass="16957">MFWPISGRNLARKTTQSCLKCKRYQVTPADEMATSKGRDSGRHPGHREGRSLTCSGVAPWTKSLLSFSLAYLLCKAAAAHEAGGALEDGAEPAEREQRVRSMSLVSDAAARGVSAASGVRRVTQSVMCVKRKVIFRECASIKINSQGVKSQCRNRK</sequence>
<comment type="caution">
    <text evidence="2">The sequence shown here is derived from an EMBL/GenBank/DDBJ whole genome shotgun (WGS) entry which is preliminary data.</text>
</comment>
<dbReference type="AlphaFoldDB" id="A0A922SCW9"/>